<dbReference type="EMBL" id="WBJX01000007">
    <property type="protein sequence ID" value="KAB1636239.1"/>
    <property type="molecule type" value="Genomic_DNA"/>
</dbReference>
<feature type="transmembrane region" description="Helical" evidence="2">
    <location>
        <begin position="1175"/>
        <end position="1195"/>
    </location>
</feature>
<accession>A0A7J5AXQ7</accession>
<keyword evidence="3" id="KW-0732">Signal</keyword>
<reference evidence="4 5" key="1">
    <citation type="submission" date="2019-09" db="EMBL/GenBank/DDBJ databases">
        <title>Phylogeny of genus Pseudoclavibacter and closely related genus.</title>
        <authorList>
            <person name="Li Y."/>
        </authorList>
    </citation>
    <scope>NUCLEOTIDE SEQUENCE [LARGE SCALE GENOMIC DNA]</scope>
    <source>
        <strain evidence="4 5">THG-MD12</strain>
    </source>
</reference>
<evidence type="ECO:0000313" key="4">
    <source>
        <dbReference type="EMBL" id="KAB1636239.1"/>
    </source>
</evidence>
<dbReference type="Gene3D" id="2.60.120.260">
    <property type="entry name" value="Galactose-binding domain-like"/>
    <property type="match status" value="1"/>
</dbReference>
<evidence type="ECO:0000313" key="5">
    <source>
        <dbReference type="Proteomes" id="UP000490386"/>
    </source>
</evidence>
<dbReference type="SUPFAM" id="SSF49785">
    <property type="entry name" value="Galactose-binding domain-like"/>
    <property type="match status" value="1"/>
</dbReference>
<comment type="caution">
    <text evidence="4">The sequence shown here is derived from an EMBL/GenBank/DDBJ whole genome shotgun (WGS) entry which is preliminary data.</text>
</comment>
<dbReference type="AlphaFoldDB" id="A0A7J5AXQ7"/>
<dbReference type="PANTHER" id="PTHR36848:SF2">
    <property type="entry name" value="SECRETED PROTEIN"/>
    <property type="match status" value="1"/>
</dbReference>
<sequence length="1205" mass="124985">MPQPIRGRQRRTVALAAAATFSVLLTPLLAAPATAEPITPPATTPVIDAAAFADPPASVRPMFRWWMPLAYTEDSVLREQLDQIAASGAGGVEVAPFIVAGEGNQSNAFLAEYGWGTPAWAHKMEVITEKAAELGLIVDQNLGPHYPPTVPTLNSFNQPEAEQQLIFGWSAHAPGETIAGALPAPLTAPPSVATKLTEAATAGQTSLTVSSLGGFAVGDVVTLGADGSAEKVTVTALGDRLGATGTLTVTPVSADHAADAPLVNVAETTRLRTVIAQCEADCAPGSEGPAALVPGTILDVTDKVVDGQLDYTFPTDGNRWAVIDFQQTASGLVGQRGGYTATQPNYVVDHLGRGGVDIQADFWDENILTDAVKANLDKVGGGAIFEDSLELGESQKWTWSFLEQFEERRGYDATEVLPALAGIGIQGSHEAAFEIGDIGDKAREDYRETVSDLFIDEYVTPMQSWAQTHGLDFRVQAYGLPTSTSHASSAAGIPEGESLNFGSPNPLGAEQNYRAVSGGAHLAGKDVVSVECCAVFFGGYRSGMAGPNIGGQFSDSGEGSVLGGKYSQGLLDSVYKSYAGGVNQLVWHGFAYPDAPTGVGIAGRDGGTWPGYQPWDIFGALNVNDVFGPRQANWEDMTGVNDALARTQYVLREGQAKLDLGVYYEDLGLKGSSVSGQQAEQHMLGTNSATSSAGYTYDYFAPQFLAEEGLAPDADGGLFGDRSGYKAVVLNDQRTISLDGARSLRDLAKQGLRVYVVGQAPSELTGAEPGAEELATVVAELLAQPSVTQLATEAELPSALGGDSITPAAAPSGQGSALGFVRRAADGVTYDFVYNRSGEAVQQTLTLAGTGRPYQLDPWSGEVTPVGEFTQDGDSVTVSIDVAAHDTAIFALVDETQPGTHAVASDAQVLAPAADGSVSVRATGDGAFRTEFSDGTSTTTEVSGLAPAQGLTAWSLAAQTWGPGPDSTGMTASKTLKTDQQAIEITADADGKLPSWLEISADVDLSSASGLGTYSTTVTLPDTWKKTDGAYLGLGDVLDTAQVWVNGQQVTVNQADRSRIDLGQHLEPGDNSVVVRVATTMFNAVKATGDSNYQTAENQRTGLMGPITLTPYRDTVALAAPEPTVSPEPTGEPTPQPTSTGGTGTTAPTASPGNGGSGADGQDGDLATTGVDGSLAGFLALLGVVLAGTGTAFLIKKRRGRATIE</sequence>
<keyword evidence="2" id="KW-0812">Transmembrane</keyword>
<dbReference type="OrthoDB" id="9761519at2"/>
<dbReference type="InterPro" id="IPR053161">
    <property type="entry name" value="Ulvan_degrading_GH"/>
</dbReference>
<feature type="region of interest" description="Disordered" evidence="1">
    <location>
        <begin position="1121"/>
        <end position="1165"/>
    </location>
</feature>
<feature type="compositionally biased region" description="Pro residues" evidence="1">
    <location>
        <begin position="1124"/>
        <end position="1136"/>
    </location>
</feature>
<dbReference type="RefSeq" id="WP_151424950.1">
    <property type="nucleotide sequence ID" value="NZ_WBJX01000007.1"/>
</dbReference>
<gene>
    <name evidence="4" type="ORF">F8O03_17095</name>
</gene>
<dbReference type="Proteomes" id="UP000490386">
    <property type="component" value="Unassembled WGS sequence"/>
</dbReference>
<proteinExistence type="predicted"/>
<keyword evidence="2" id="KW-1133">Transmembrane helix</keyword>
<dbReference type="Pfam" id="PF17132">
    <property type="entry name" value="Glyco_hydro_106"/>
    <property type="match status" value="2"/>
</dbReference>
<evidence type="ECO:0000256" key="1">
    <source>
        <dbReference type="SAM" id="MobiDB-lite"/>
    </source>
</evidence>
<protein>
    <recommendedName>
        <fullName evidence="6">Glycosyl hydrolases family 2 sugar binding domain-containing protein</fullName>
    </recommendedName>
</protein>
<dbReference type="PANTHER" id="PTHR36848">
    <property type="entry name" value="DNA-BINDING PROTEIN (PUTATIVE SECRETED PROTEIN)-RELATED"/>
    <property type="match status" value="1"/>
</dbReference>
<dbReference type="GO" id="GO:0004553">
    <property type="term" value="F:hydrolase activity, hydrolyzing O-glycosyl compounds"/>
    <property type="evidence" value="ECO:0007669"/>
    <property type="project" value="InterPro"/>
</dbReference>
<evidence type="ECO:0000256" key="2">
    <source>
        <dbReference type="SAM" id="Phobius"/>
    </source>
</evidence>
<name>A0A7J5AXQ7_9MICO</name>
<feature type="compositionally biased region" description="Low complexity" evidence="1">
    <location>
        <begin position="1137"/>
        <end position="1152"/>
    </location>
</feature>
<feature type="chain" id="PRO_5029665644" description="Glycosyl hydrolases family 2 sugar binding domain-containing protein" evidence="3">
    <location>
        <begin position="31"/>
        <end position="1205"/>
    </location>
</feature>
<dbReference type="GO" id="GO:0005975">
    <property type="term" value="P:carbohydrate metabolic process"/>
    <property type="evidence" value="ECO:0007669"/>
    <property type="project" value="InterPro"/>
</dbReference>
<evidence type="ECO:0008006" key="6">
    <source>
        <dbReference type="Google" id="ProtNLM"/>
    </source>
</evidence>
<keyword evidence="5" id="KW-1185">Reference proteome</keyword>
<evidence type="ECO:0000256" key="3">
    <source>
        <dbReference type="SAM" id="SignalP"/>
    </source>
</evidence>
<organism evidence="4 5">
    <name type="scientific">Pseudoclavibacter terrae</name>
    <dbReference type="NCBI Taxonomy" id="1530195"/>
    <lineage>
        <taxon>Bacteria</taxon>
        <taxon>Bacillati</taxon>
        <taxon>Actinomycetota</taxon>
        <taxon>Actinomycetes</taxon>
        <taxon>Micrococcales</taxon>
        <taxon>Microbacteriaceae</taxon>
        <taxon>Pseudoclavibacter</taxon>
    </lineage>
</organism>
<keyword evidence="2" id="KW-0472">Membrane</keyword>
<feature type="signal peptide" evidence="3">
    <location>
        <begin position="1"/>
        <end position="30"/>
    </location>
</feature>
<dbReference type="InterPro" id="IPR008979">
    <property type="entry name" value="Galactose-bd-like_sf"/>
</dbReference>